<name>A0ABW8ALL8_9ACTN</name>
<evidence type="ECO:0000256" key="3">
    <source>
        <dbReference type="ARBA" id="ARBA00022475"/>
    </source>
</evidence>
<dbReference type="EMBL" id="JBITLV010000002">
    <property type="protein sequence ID" value="MFI7587251.1"/>
    <property type="molecule type" value="Genomic_DNA"/>
</dbReference>
<comment type="caution">
    <text evidence="10">The sequence shown here is derived from an EMBL/GenBank/DDBJ whole genome shotgun (WGS) entry which is preliminary data.</text>
</comment>
<dbReference type="RefSeq" id="WP_398278500.1">
    <property type="nucleotide sequence ID" value="NZ_JBITLV010000002.1"/>
</dbReference>
<dbReference type="Proteomes" id="UP001612915">
    <property type="component" value="Unassembled WGS sequence"/>
</dbReference>
<dbReference type="InterPro" id="IPR007353">
    <property type="entry name" value="DUF421"/>
</dbReference>
<evidence type="ECO:0000256" key="8">
    <source>
        <dbReference type="SAM" id="Phobius"/>
    </source>
</evidence>
<feature type="domain" description="YetF C-terminal" evidence="9">
    <location>
        <begin position="78"/>
        <end position="146"/>
    </location>
</feature>
<comment type="subcellular location">
    <subcellularLocation>
        <location evidence="1">Cell membrane</location>
        <topology evidence="1">Multi-pass membrane protein</topology>
    </subcellularLocation>
</comment>
<proteinExistence type="inferred from homology"/>
<evidence type="ECO:0000256" key="5">
    <source>
        <dbReference type="ARBA" id="ARBA00022989"/>
    </source>
</evidence>
<evidence type="ECO:0000256" key="7">
    <source>
        <dbReference type="SAM" id="MobiDB-lite"/>
    </source>
</evidence>
<evidence type="ECO:0000313" key="10">
    <source>
        <dbReference type="EMBL" id="MFI7587251.1"/>
    </source>
</evidence>
<evidence type="ECO:0000259" key="9">
    <source>
        <dbReference type="Pfam" id="PF04239"/>
    </source>
</evidence>
<evidence type="ECO:0000256" key="6">
    <source>
        <dbReference type="ARBA" id="ARBA00023136"/>
    </source>
</evidence>
<feature type="compositionally biased region" description="Basic and acidic residues" evidence="7">
    <location>
        <begin position="145"/>
        <end position="159"/>
    </location>
</feature>
<dbReference type="InterPro" id="IPR023090">
    <property type="entry name" value="UPF0702_alpha/beta_dom_sf"/>
</dbReference>
<feature type="region of interest" description="Disordered" evidence="7">
    <location>
        <begin position="145"/>
        <end position="166"/>
    </location>
</feature>
<accession>A0ABW8ALL8</accession>
<feature type="transmembrane region" description="Helical" evidence="8">
    <location>
        <begin position="53"/>
        <end position="75"/>
    </location>
</feature>
<evidence type="ECO:0000256" key="1">
    <source>
        <dbReference type="ARBA" id="ARBA00004651"/>
    </source>
</evidence>
<organism evidence="10 11">
    <name type="scientific">Spongisporangium articulatum</name>
    <dbReference type="NCBI Taxonomy" id="3362603"/>
    <lineage>
        <taxon>Bacteria</taxon>
        <taxon>Bacillati</taxon>
        <taxon>Actinomycetota</taxon>
        <taxon>Actinomycetes</taxon>
        <taxon>Kineosporiales</taxon>
        <taxon>Kineosporiaceae</taxon>
        <taxon>Spongisporangium</taxon>
    </lineage>
</organism>
<keyword evidence="5 8" id="KW-1133">Transmembrane helix</keyword>
<keyword evidence="11" id="KW-1185">Reference proteome</keyword>
<evidence type="ECO:0000313" key="11">
    <source>
        <dbReference type="Proteomes" id="UP001612915"/>
    </source>
</evidence>
<evidence type="ECO:0000256" key="4">
    <source>
        <dbReference type="ARBA" id="ARBA00022692"/>
    </source>
</evidence>
<keyword evidence="4 8" id="KW-0812">Transmembrane</keyword>
<comment type="similarity">
    <text evidence="2">Belongs to the UPF0702 family.</text>
</comment>
<keyword evidence="6 8" id="KW-0472">Membrane</keyword>
<protein>
    <submittedName>
        <fullName evidence="10">DUF421 domain-containing protein</fullName>
    </submittedName>
</protein>
<dbReference type="PANTHER" id="PTHR34582:SF6">
    <property type="entry name" value="UPF0702 TRANSMEMBRANE PROTEIN YCAP"/>
    <property type="match status" value="1"/>
</dbReference>
<keyword evidence="3" id="KW-1003">Cell membrane</keyword>
<dbReference type="Pfam" id="PF04239">
    <property type="entry name" value="DUF421"/>
    <property type="match status" value="1"/>
</dbReference>
<gene>
    <name evidence="10" type="ORF">ACIB24_09275</name>
</gene>
<evidence type="ECO:0000256" key="2">
    <source>
        <dbReference type="ARBA" id="ARBA00006448"/>
    </source>
</evidence>
<sequence>MEIVFRAAVIYLFLWLVTRALGRATLGELSTFQLVLYVAMGDLVQQGVTQQDYSITGAVLAISTFAVLTAGVSLVQSHWPRTRPFTHGTAIAILRDGQPDLKALSGEQMSVSDLFASAREQGIRRLAQIELAVLEADGRISFFTRELDGDSDQHDESGAPEKPNVG</sequence>
<dbReference type="Gene3D" id="3.30.240.20">
    <property type="entry name" value="bsu07140 like domains"/>
    <property type="match status" value="1"/>
</dbReference>
<reference evidence="10 11" key="1">
    <citation type="submission" date="2024-10" db="EMBL/GenBank/DDBJ databases">
        <title>The Natural Products Discovery Center: Release of the First 8490 Sequenced Strains for Exploring Actinobacteria Biosynthetic Diversity.</title>
        <authorList>
            <person name="Kalkreuter E."/>
            <person name="Kautsar S.A."/>
            <person name="Yang D."/>
            <person name="Bader C.D."/>
            <person name="Teijaro C.N."/>
            <person name="Fluegel L."/>
            <person name="Davis C.M."/>
            <person name="Simpson J.R."/>
            <person name="Lauterbach L."/>
            <person name="Steele A.D."/>
            <person name="Gui C."/>
            <person name="Meng S."/>
            <person name="Li G."/>
            <person name="Viehrig K."/>
            <person name="Ye F."/>
            <person name="Su P."/>
            <person name="Kiefer A.F."/>
            <person name="Nichols A."/>
            <person name="Cepeda A.J."/>
            <person name="Yan W."/>
            <person name="Fan B."/>
            <person name="Jiang Y."/>
            <person name="Adhikari A."/>
            <person name="Zheng C.-J."/>
            <person name="Schuster L."/>
            <person name="Cowan T.M."/>
            <person name="Smanski M.J."/>
            <person name="Chevrette M.G."/>
            <person name="De Carvalho L.P.S."/>
            <person name="Shen B."/>
        </authorList>
    </citation>
    <scope>NUCLEOTIDE SEQUENCE [LARGE SCALE GENOMIC DNA]</scope>
    <source>
        <strain evidence="10 11">NPDC049639</strain>
    </source>
</reference>
<dbReference type="PANTHER" id="PTHR34582">
    <property type="entry name" value="UPF0702 TRANSMEMBRANE PROTEIN YCAP"/>
    <property type="match status" value="1"/>
</dbReference>